<dbReference type="InterPro" id="IPR003445">
    <property type="entry name" value="Cat_transpt"/>
</dbReference>
<keyword evidence="3" id="KW-1003">Cell membrane</keyword>
<evidence type="ECO:0000256" key="7">
    <source>
        <dbReference type="ARBA" id="ARBA00023136"/>
    </source>
</evidence>
<dbReference type="PANTHER" id="PTHR32024">
    <property type="entry name" value="TRK SYSTEM POTASSIUM UPTAKE PROTEIN TRKG-RELATED"/>
    <property type="match status" value="1"/>
</dbReference>
<feature type="transmembrane region" description="Helical" evidence="9">
    <location>
        <begin position="111"/>
        <end position="135"/>
    </location>
</feature>
<evidence type="ECO:0000313" key="10">
    <source>
        <dbReference type="EMBL" id="ARJ04381.1"/>
    </source>
</evidence>
<evidence type="ECO:0000256" key="9">
    <source>
        <dbReference type="SAM" id="Phobius"/>
    </source>
</evidence>
<dbReference type="GO" id="GO:0005886">
    <property type="term" value="C:plasma membrane"/>
    <property type="evidence" value="ECO:0007669"/>
    <property type="project" value="UniProtKB-SubCell"/>
</dbReference>
<keyword evidence="4 9" id="KW-0812">Transmembrane</keyword>
<dbReference type="Pfam" id="PF02386">
    <property type="entry name" value="TrkH"/>
    <property type="match status" value="1"/>
</dbReference>
<evidence type="ECO:0000313" key="11">
    <source>
        <dbReference type="Proteomes" id="UP000192775"/>
    </source>
</evidence>
<feature type="transmembrane region" description="Helical" evidence="9">
    <location>
        <begin position="239"/>
        <end position="262"/>
    </location>
</feature>
<gene>
    <name evidence="10" type="ORF">B5808_03425</name>
</gene>
<evidence type="ECO:0000256" key="8">
    <source>
        <dbReference type="SAM" id="MobiDB-lite"/>
    </source>
</evidence>
<keyword evidence="7 9" id="KW-0472">Membrane</keyword>
<feature type="compositionally biased region" description="Low complexity" evidence="8">
    <location>
        <begin position="1"/>
        <end position="12"/>
    </location>
</feature>
<evidence type="ECO:0000256" key="2">
    <source>
        <dbReference type="ARBA" id="ARBA00022448"/>
    </source>
</evidence>
<evidence type="ECO:0000256" key="6">
    <source>
        <dbReference type="ARBA" id="ARBA00023065"/>
    </source>
</evidence>
<evidence type="ECO:0000256" key="5">
    <source>
        <dbReference type="ARBA" id="ARBA00022989"/>
    </source>
</evidence>
<dbReference type="RefSeq" id="WP_085018434.1">
    <property type="nucleotide sequence ID" value="NZ_BMHD01000001.1"/>
</dbReference>
<sequence>MSLRTGPDPRAGAGRRRTGTTGNPVLRARTVPARIRSALREFSEHSPSRFAILVFGGLIVLFTVLFSLPISSAEGRVTNFVDSLFTAVSVICVTGLSTVDMATHWSPFGHALIYIGVNIGALGVLTLASILGLVISRRLGLRAKLIAASDTNPLRMHHGPVAEGQAVRLGEIGGLLVTVAVSALVIEVGLALLLFPRMLADGIPPLTAAWESLYYSAMAFTNTGFSPNAEGLAPFANDYFFLSVLMIGVFLGSIGFPVIYTFTRSIKARRRRDRAGKPARWSVHVKLTLVTSLLLFVVGAVLYLVLEFDNPGSFGSLNAGDTVFQSFFLSMMTRSGGFSTFDISQLNGSSLLVTDMLMFIGGGSASTAGGIKVTTLAVLFLAAFAEARGVQDMEAFGRRIPSDVLRLAVSVVLWGATTVAVSTVVVLQITKAPLDYVLFDVISAFATSGLSTGLTASASEPAQVVIAITMFMGRVGTVTLAAALAASERRQLFKRPEERPIVG</sequence>
<dbReference type="AlphaFoldDB" id="A0A1X9LKC4"/>
<keyword evidence="11" id="KW-1185">Reference proteome</keyword>
<keyword evidence="2" id="KW-0813">Transport</keyword>
<name>A0A1X9LKC4_9MICO</name>
<dbReference type="STRING" id="1619308.B5808_03425"/>
<reference evidence="10 11" key="1">
    <citation type="submission" date="2017-04" db="EMBL/GenBank/DDBJ databases">
        <authorList>
            <person name="Afonso C.L."/>
            <person name="Miller P.J."/>
            <person name="Scott M.A."/>
            <person name="Spackman E."/>
            <person name="Goraichik I."/>
            <person name="Dimitrov K.M."/>
            <person name="Suarez D.L."/>
            <person name="Swayne D.E."/>
        </authorList>
    </citation>
    <scope>NUCLEOTIDE SEQUENCE [LARGE SCALE GENOMIC DNA]</scope>
    <source>
        <strain evidence="11">XA(T)</strain>
    </source>
</reference>
<feature type="transmembrane region" description="Helical" evidence="9">
    <location>
        <begin position="80"/>
        <end position="99"/>
    </location>
</feature>
<dbReference type="Proteomes" id="UP000192775">
    <property type="component" value="Chromosome"/>
</dbReference>
<dbReference type="KEGG" id="cphy:B5808_03425"/>
<comment type="subcellular location">
    <subcellularLocation>
        <location evidence="1">Cell membrane</location>
        <topology evidence="1">Multi-pass membrane protein</topology>
    </subcellularLocation>
</comment>
<dbReference type="PANTHER" id="PTHR32024:SF1">
    <property type="entry name" value="KTR SYSTEM POTASSIUM UPTAKE PROTEIN B"/>
    <property type="match status" value="1"/>
</dbReference>
<feature type="transmembrane region" description="Helical" evidence="9">
    <location>
        <begin position="404"/>
        <end position="429"/>
    </location>
</feature>
<keyword evidence="6" id="KW-0406">Ion transport</keyword>
<feature type="transmembrane region" description="Helical" evidence="9">
    <location>
        <begin position="175"/>
        <end position="195"/>
    </location>
</feature>
<feature type="transmembrane region" description="Helical" evidence="9">
    <location>
        <begin position="283"/>
        <end position="306"/>
    </location>
</feature>
<evidence type="ECO:0000256" key="1">
    <source>
        <dbReference type="ARBA" id="ARBA00004651"/>
    </source>
</evidence>
<feature type="transmembrane region" description="Helical" evidence="9">
    <location>
        <begin position="464"/>
        <end position="486"/>
    </location>
</feature>
<evidence type="ECO:0000256" key="4">
    <source>
        <dbReference type="ARBA" id="ARBA00022692"/>
    </source>
</evidence>
<evidence type="ECO:0000256" key="3">
    <source>
        <dbReference type="ARBA" id="ARBA00022475"/>
    </source>
</evidence>
<accession>A0A1X9LKC4</accession>
<feature type="region of interest" description="Disordered" evidence="8">
    <location>
        <begin position="1"/>
        <end position="23"/>
    </location>
</feature>
<dbReference type="EMBL" id="CP020715">
    <property type="protein sequence ID" value="ARJ04381.1"/>
    <property type="molecule type" value="Genomic_DNA"/>
</dbReference>
<protein>
    <submittedName>
        <fullName evidence="10">Potassium transporter Trk</fullName>
    </submittedName>
</protein>
<feature type="transmembrane region" description="Helical" evidence="9">
    <location>
        <begin position="50"/>
        <end position="68"/>
    </location>
</feature>
<dbReference type="GO" id="GO:0030001">
    <property type="term" value="P:metal ion transport"/>
    <property type="evidence" value="ECO:0007669"/>
    <property type="project" value="UniProtKB-ARBA"/>
</dbReference>
<keyword evidence="5 9" id="KW-1133">Transmembrane helix</keyword>
<organism evidence="10 11">
    <name type="scientific">Cnuibacter physcomitrellae</name>
    <dbReference type="NCBI Taxonomy" id="1619308"/>
    <lineage>
        <taxon>Bacteria</taxon>
        <taxon>Bacillati</taxon>
        <taxon>Actinomycetota</taxon>
        <taxon>Actinomycetes</taxon>
        <taxon>Micrococcales</taxon>
        <taxon>Microbacteriaceae</taxon>
        <taxon>Cnuibacter</taxon>
    </lineage>
</organism>
<proteinExistence type="predicted"/>
<dbReference type="GO" id="GO:0008324">
    <property type="term" value="F:monoatomic cation transmembrane transporter activity"/>
    <property type="evidence" value="ECO:0007669"/>
    <property type="project" value="InterPro"/>
</dbReference>
<feature type="transmembrane region" description="Helical" evidence="9">
    <location>
        <begin position="356"/>
        <end position="384"/>
    </location>
</feature>